<name>A0A251VM40_HELAN</name>
<keyword evidence="2" id="KW-1185">Reference proteome</keyword>
<sequence length="115" mass="13303">MTFIFVCHRLNVIFKIIKHIKIYVSCNSRFLKSYQKFEQYLSPQNSLSKPQTLRGFIIPNPSKNSTHQIPNSLSKTQTLSRFIIDSSQIQTSFLLIISFQGNSLVCCTKWNQDQG</sequence>
<dbReference type="AlphaFoldDB" id="A0A251VM40"/>
<protein>
    <submittedName>
        <fullName evidence="1">Uncharacterized protein</fullName>
    </submittedName>
</protein>
<dbReference type="EMBL" id="CM007890">
    <property type="protein sequence ID" value="OTG36429.1"/>
    <property type="molecule type" value="Genomic_DNA"/>
</dbReference>
<accession>A0A251VM40</accession>
<dbReference type="InParanoid" id="A0A251VM40"/>
<evidence type="ECO:0000313" key="1">
    <source>
        <dbReference type="EMBL" id="OTG36429.1"/>
    </source>
</evidence>
<gene>
    <name evidence="1" type="ORF">HannXRQ_Chr01g0007521</name>
</gene>
<proteinExistence type="predicted"/>
<reference evidence="2" key="1">
    <citation type="journal article" date="2017" name="Nature">
        <title>The sunflower genome provides insights into oil metabolism, flowering and Asterid evolution.</title>
        <authorList>
            <person name="Badouin H."/>
            <person name="Gouzy J."/>
            <person name="Grassa C.J."/>
            <person name="Murat F."/>
            <person name="Staton S.E."/>
            <person name="Cottret L."/>
            <person name="Lelandais-Briere C."/>
            <person name="Owens G.L."/>
            <person name="Carrere S."/>
            <person name="Mayjonade B."/>
            <person name="Legrand L."/>
            <person name="Gill N."/>
            <person name="Kane N.C."/>
            <person name="Bowers J.E."/>
            <person name="Hubner S."/>
            <person name="Bellec A."/>
            <person name="Berard A."/>
            <person name="Berges H."/>
            <person name="Blanchet N."/>
            <person name="Boniface M.C."/>
            <person name="Brunel D."/>
            <person name="Catrice O."/>
            <person name="Chaidir N."/>
            <person name="Claudel C."/>
            <person name="Donnadieu C."/>
            <person name="Faraut T."/>
            <person name="Fievet G."/>
            <person name="Helmstetter N."/>
            <person name="King M."/>
            <person name="Knapp S.J."/>
            <person name="Lai Z."/>
            <person name="Le Paslier M.C."/>
            <person name="Lippi Y."/>
            <person name="Lorenzon L."/>
            <person name="Mandel J.R."/>
            <person name="Marage G."/>
            <person name="Marchand G."/>
            <person name="Marquand E."/>
            <person name="Bret-Mestries E."/>
            <person name="Morien E."/>
            <person name="Nambeesan S."/>
            <person name="Nguyen T."/>
            <person name="Pegot-Espagnet P."/>
            <person name="Pouilly N."/>
            <person name="Raftis F."/>
            <person name="Sallet E."/>
            <person name="Schiex T."/>
            <person name="Thomas J."/>
            <person name="Vandecasteele C."/>
            <person name="Vares D."/>
            <person name="Vear F."/>
            <person name="Vautrin S."/>
            <person name="Crespi M."/>
            <person name="Mangin B."/>
            <person name="Burke J.M."/>
            <person name="Salse J."/>
            <person name="Munos S."/>
            <person name="Vincourt P."/>
            <person name="Rieseberg L.H."/>
            <person name="Langlade N.B."/>
        </authorList>
    </citation>
    <scope>NUCLEOTIDE SEQUENCE [LARGE SCALE GENOMIC DNA]</scope>
    <source>
        <strain evidence="2">cv. SF193</strain>
    </source>
</reference>
<dbReference type="Proteomes" id="UP000215914">
    <property type="component" value="Chromosome 1"/>
</dbReference>
<organism evidence="1 2">
    <name type="scientific">Helianthus annuus</name>
    <name type="common">Common sunflower</name>
    <dbReference type="NCBI Taxonomy" id="4232"/>
    <lineage>
        <taxon>Eukaryota</taxon>
        <taxon>Viridiplantae</taxon>
        <taxon>Streptophyta</taxon>
        <taxon>Embryophyta</taxon>
        <taxon>Tracheophyta</taxon>
        <taxon>Spermatophyta</taxon>
        <taxon>Magnoliopsida</taxon>
        <taxon>eudicotyledons</taxon>
        <taxon>Gunneridae</taxon>
        <taxon>Pentapetalae</taxon>
        <taxon>asterids</taxon>
        <taxon>campanulids</taxon>
        <taxon>Asterales</taxon>
        <taxon>Asteraceae</taxon>
        <taxon>Asteroideae</taxon>
        <taxon>Heliantheae alliance</taxon>
        <taxon>Heliantheae</taxon>
        <taxon>Helianthus</taxon>
    </lineage>
</organism>
<evidence type="ECO:0000313" key="2">
    <source>
        <dbReference type="Proteomes" id="UP000215914"/>
    </source>
</evidence>